<dbReference type="AlphaFoldDB" id="V6AV59"/>
<reference evidence="1 2" key="1">
    <citation type="journal article" date="2013" name="PLoS ONE">
        <title>Enrichment and Genome Sequence of the Group I.1a Ammonia-Oxidizing Archaeon ?Ca. Nitrosotenuis uzonensis? Representing a Clade Globally.</title>
        <authorList>
            <person name="Lebedeva E.V."/>
            <person name="Hatzenpichler R."/>
            <person name="Pelletier E."/>
            <person name="Schuster N."/>
            <person name="Hauzmayer S."/>
            <person name="Bulaev A."/>
            <person name="Grigor'eva N.V."/>
            <person name="Galushko A."/>
            <person name="Schmid M."/>
            <person name="Palatinszky M."/>
            <person name="Le Paslier D."/>
            <person name="Daims H."/>
            <person name="Wagner M."/>
        </authorList>
    </citation>
    <scope>NUCLEOTIDE SEQUENCE [LARGE SCALE GENOMIC DNA]</scope>
    <source>
        <strain evidence="1 2">N4</strain>
    </source>
</reference>
<protein>
    <submittedName>
        <fullName evidence="1">Uncharacterized protein</fullName>
    </submittedName>
</protein>
<keyword evidence="2" id="KW-1185">Reference proteome</keyword>
<organism evidence="1 2">
    <name type="scientific">Candidatus Nitrosotenuis uzonensis</name>
    <dbReference type="NCBI Taxonomy" id="1407055"/>
    <lineage>
        <taxon>Archaea</taxon>
        <taxon>Nitrososphaerota</taxon>
        <taxon>Candidatus Nitrosotenuis</taxon>
    </lineage>
</organism>
<comment type="caution">
    <text evidence="1">The sequence shown here is derived from an EMBL/GenBank/DDBJ whole genome shotgun (WGS) entry which is preliminary data.</text>
</comment>
<accession>V6AV59</accession>
<gene>
    <name evidence="1" type="ORF">NITUZ_60012</name>
</gene>
<proteinExistence type="predicted"/>
<name>V6AV59_9ARCH</name>
<dbReference type="STRING" id="1407055.NITUZ_60012"/>
<sequence length="62" mass="6753">MIFPAIGGQYTASSKASDACKNQDKTATIKMLPEKKCGFDVAGRHVSVPHLRHGKDVCDRVH</sequence>
<evidence type="ECO:0000313" key="2">
    <source>
        <dbReference type="Proteomes" id="UP000018159"/>
    </source>
</evidence>
<dbReference type="EMBL" id="CBTY010000011">
    <property type="protein sequence ID" value="CDI06485.1"/>
    <property type="molecule type" value="Genomic_DNA"/>
</dbReference>
<evidence type="ECO:0000313" key="1">
    <source>
        <dbReference type="EMBL" id="CDI06485.1"/>
    </source>
</evidence>
<dbReference type="Proteomes" id="UP000018159">
    <property type="component" value="Unassembled WGS sequence"/>
</dbReference>